<name>A0A3S9VXL6_9BACT</name>
<evidence type="ECO:0000313" key="1">
    <source>
        <dbReference type="EMBL" id="AZS31273.1"/>
    </source>
</evidence>
<organism evidence="1 2">
    <name type="scientific">Butyricimonas faecalis</name>
    <dbReference type="NCBI Taxonomy" id="2093856"/>
    <lineage>
        <taxon>Bacteria</taxon>
        <taxon>Pseudomonadati</taxon>
        <taxon>Bacteroidota</taxon>
        <taxon>Bacteroidia</taxon>
        <taxon>Bacteroidales</taxon>
        <taxon>Odoribacteraceae</taxon>
        <taxon>Butyricimonas</taxon>
    </lineage>
</organism>
<reference evidence="1 2" key="1">
    <citation type="submission" date="2018-10" db="EMBL/GenBank/DDBJ databases">
        <title>Butyricimonas faecalis sp. nov., isolated from human faeces and emended description of the genus Butyricimonas.</title>
        <authorList>
            <person name="Le Roy T."/>
            <person name="Van der Smissen P."/>
            <person name="Paquot A."/>
            <person name="Delzenne N."/>
            <person name="Muccioli G."/>
            <person name="Collet J.-F."/>
            <person name="Cani P.D."/>
        </authorList>
    </citation>
    <scope>NUCLEOTIDE SEQUENCE [LARGE SCALE GENOMIC DNA]</scope>
    <source>
        <strain evidence="1 2">H184</strain>
    </source>
</reference>
<dbReference type="InterPro" id="IPR003718">
    <property type="entry name" value="OsmC/Ohr_fam"/>
</dbReference>
<protein>
    <submittedName>
        <fullName evidence="1">OsmC family peroxiredoxin</fullName>
    </submittedName>
</protein>
<dbReference type="Gene3D" id="3.30.300.20">
    <property type="match status" value="1"/>
</dbReference>
<dbReference type="InterPro" id="IPR036102">
    <property type="entry name" value="OsmC/Ohrsf"/>
</dbReference>
<dbReference type="PANTHER" id="PTHR39624:SF2">
    <property type="entry name" value="OSMC-LIKE PROTEIN"/>
    <property type="match status" value="1"/>
</dbReference>
<dbReference type="OrthoDB" id="290036at2"/>
<dbReference type="AlphaFoldDB" id="A0A3S9VXL6"/>
<dbReference type="InterPro" id="IPR015946">
    <property type="entry name" value="KH_dom-like_a/b"/>
</dbReference>
<dbReference type="PANTHER" id="PTHR39624">
    <property type="entry name" value="PROTEIN INVOLVED IN RIMO-MEDIATED BETA-METHYLTHIOLATION OF RIBOSOMAL PROTEIN S12 YCAO"/>
    <property type="match status" value="1"/>
</dbReference>
<dbReference type="Proteomes" id="UP000270673">
    <property type="component" value="Chromosome"/>
</dbReference>
<dbReference type="EMBL" id="CP032819">
    <property type="protein sequence ID" value="AZS31273.1"/>
    <property type="molecule type" value="Genomic_DNA"/>
</dbReference>
<evidence type="ECO:0000313" key="2">
    <source>
        <dbReference type="Proteomes" id="UP000270673"/>
    </source>
</evidence>
<dbReference type="KEGG" id="buy:D8S85_18090"/>
<gene>
    <name evidence="1" type="ORF">D8S85_18090</name>
</gene>
<accession>A0A3S9VXL6</accession>
<dbReference type="Pfam" id="PF02566">
    <property type="entry name" value="OsmC"/>
    <property type="match status" value="1"/>
</dbReference>
<dbReference type="RefSeq" id="WP_106481681.1">
    <property type="nucleotide sequence ID" value="NZ_CP032819.1"/>
</dbReference>
<dbReference type="SUPFAM" id="SSF82784">
    <property type="entry name" value="OsmC-like"/>
    <property type="match status" value="1"/>
</dbReference>
<sequence length="135" mass="14839">MATVKAKYLGDLRLECTHLQSGTKIITDAPTDNNGKGEAFSPTDLCSTSLAACAMTIMGIYAKNNGIDLTGAEIEITKKMAAEPRRIAEIDVIFNMPAKGYSEKDKKILERVAHTCPVHLSLHPDVKQNFVFNWQ</sequence>
<proteinExistence type="predicted"/>
<keyword evidence="2" id="KW-1185">Reference proteome</keyword>